<name>A0A074WCQ0_9PEZI</name>
<proteinExistence type="predicted"/>
<protein>
    <submittedName>
        <fullName evidence="1">Uncharacterized protein</fullName>
    </submittedName>
</protein>
<dbReference type="GeneID" id="25411632"/>
<dbReference type="RefSeq" id="XP_013424785.1">
    <property type="nucleotide sequence ID" value="XM_013569331.1"/>
</dbReference>
<sequence length="418" mass="49127">MAEPTLRTRYYGASNDSWIPLSDQLQSKNLLHQQLLETADEFSISSFDAHTLEVYINVSDENTGKSDLKAFDFDFYPNREHNVTLFGRFHEGQAQQNEWWNSRRNAKIKGFPFLELPAELRREIYRFAAPQDAIEPYPSHDLRDSYRRNGIPRVREGNYNWARGLLRVNKLVHQEMSDYLFGNFPVLFNHRILLEETFPSNILFLCEHLTQLTLALPTARDFVKLFGLSGRNLIADEEFIFEPKEETISCLDREHLPLIKKFEIVIPPREQFDNKLKSYCQTHIATMILEVMWPTIYGHPLTVSGEVKRWQKKLWERKAARAHKEYEEIHADTEDGGVRVTQEDIDRYEGKADGNDYDKDANCCDCAMSCCLLHDDDESDDHYEYLFPFLCNCHDTCSYDYWTDLDFPKDLEDEEQDD</sequence>
<accession>A0A074WCQ0</accession>
<dbReference type="HOGENOM" id="CLU_657174_0_0_1"/>
<reference evidence="1 2" key="1">
    <citation type="journal article" date="2014" name="BMC Genomics">
        <title>Genome sequencing of four Aureobasidium pullulans varieties: biotechnological potential, stress tolerance, and description of new species.</title>
        <authorList>
            <person name="Gostin Ar C."/>
            <person name="Ohm R.A."/>
            <person name="Kogej T."/>
            <person name="Sonjak S."/>
            <person name="Turk M."/>
            <person name="Zajc J."/>
            <person name="Zalar P."/>
            <person name="Grube M."/>
            <person name="Sun H."/>
            <person name="Han J."/>
            <person name="Sharma A."/>
            <person name="Chiniquy J."/>
            <person name="Ngan C.Y."/>
            <person name="Lipzen A."/>
            <person name="Barry K."/>
            <person name="Grigoriev I.V."/>
            <person name="Gunde-Cimerman N."/>
        </authorList>
    </citation>
    <scope>NUCLEOTIDE SEQUENCE [LARGE SCALE GENOMIC DNA]</scope>
    <source>
        <strain evidence="1 2">CBS 147.97</strain>
    </source>
</reference>
<organism evidence="1 2">
    <name type="scientific">Aureobasidium namibiae CBS 147.97</name>
    <dbReference type="NCBI Taxonomy" id="1043004"/>
    <lineage>
        <taxon>Eukaryota</taxon>
        <taxon>Fungi</taxon>
        <taxon>Dikarya</taxon>
        <taxon>Ascomycota</taxon>
        <taxon>Pezizomycotina</taxon>
        <taxon>Dothideomycetes</taxon>
        <taxon>Dothideomycetidae</taxon>
        <taxon>Dothideales</taxon>
        <taxon>Saccotheciaceae</taxon>
        <taxon>Aureobasidium</taxon>
    </lineage>
</organism>
<dbReference type="AlphaFoldDB" id="A0A074WCQ0"/>
<evidence type="ECO:0000313" key="2">
    <source>
        <dbReference type="Proteomes" id="UP000027730"/>
    </source>
</evidence>
<dbReference type="EMBL" id="KL584716">
    <property type="protein sequence ID" value="KEQ70718.1"/>
    <property type="molecule type" value="Genomic_DNA"/>
</dbReference>
<keyword evidence="2" id="KW-1185">Reference proteome</keyword>
<dbReference type="Proteomes" id="UP000027730">
    <property type="component" value="Unassembled WGS sequence"/>
</dbReference>
<gene>
    <name evidence="1" type="ORF">M436DRAFT_52612</name>
</gene>
<evidence type="ECO:0000313" key="1">
    <source>
        <dbReference type="EMBL" id="KEQ70718.1"/>
    </source>
</evidence>
<dbReference type="OrthoDB" id="5335493at2759"/>
<dbReference type="STRING" id="1043004.A0A074WCQ0"/>